<feature type="compositionally biased region" description="Low complexity" evidence="2">
    <location>
        <begin position="96"/>
        <end position="110"/>
    </location>
</feature>
<dbReference type="PANTHER" id="PTHR14421">
    <property type="entry name" value="SPERMATOGENESIS-ASSOCIATED PROTEIN 1"/>
    <property type="match status" value="1"/>
</dbReference>
<dbReference type="InterPro" id="IPR031478">
    <property type="entry name" value="SPATA1_C"/>
</dbReference>
<feature type="coiled-coil region" evidence="1">
    <location>
        <begin position="288"/>
        <end position="336"/>
    </location>
</feature>
<gene>
    <name evidence="4" type="ORF">E5288_WYG002026</name>
</gene>
<feature type="region of interest" description="Disordered" evidence="2">
    <location>
        <begin position="42"/>
        <end position="72"/>
    </location>
</feature>
<accession>A0A6B0RF99</accession>
<name>A0A6B0RF99_9CETA</name>
<organism evidence="4 5">
    <name type="scientific">Bos mutus</name>
    <name type="common">wild yak</name>
    <dbReference type="NCBI Taxonomy" id="72004"/>
    <lineage>
        <taxon>Eukaryota</taxon>
        <taxon>Metazoa</taxon>
        <taxon>Chordata</taxon>
        <taxon>Craniata</taxon>
        <taxon>Vertebrata</taxon>
        <taxon>Euteleostomi</taxon>
        <taxon>Mammalia</taxon>
        <taxon>Eutheria</taxon>
        <taxon>Laurasiatheria</taxon>
        <taxon>Artiodactyla</taxon>
        <taxon>Ruminantia</taxon>
        <taxon>Pecora</taxon>
        <taxon>Bovidae</taxon>
        <taxon>Bovinae</taxon>
        <taxon>Bos</taxon>
    </lineage>
</organism>
<evidence type="ECO:0000259" key="3">
    <source>
        <dbReference type="Pfam" id="PF15743"/>
    </source>
</evidence>
<evidence type="ECO:0000313" key="4">
    <source>
        <dbReference type="EMBL" id="MXQ86103.1"/>
    </source>
</evidence>
<evidence type="ECO:0000256" key="1">
    <source>
        <dbReference type="SAM" id="Coils"/>
    </source>
</evidence>
<proteinExistence type="predicted"/>
<reference evidence="4" key="1">
    <citation type="submission" date="2019-10" db="EMBL/GenBank/DDBJ databases">
        <title>The sequence and de novo assembly of the wild yak genome.</title>
        <authorList>
            <person name="Liu Y."/>
        </authorList>
    </citation>
    <scope>NUCLEOTIDE SEQUENCE [LARGE SCALE GENOMIC DNA]</scope>
    <source>
        <strain evidence="4">WY2019</strain>
    </source>
</reference>
<protein>
    <recommendedName>
        <fullName evidence="3">Spermatogenesis-associated protein 1 C-terminal domain-containing protein</fullName>
    </recommendedName>
</protein>
<dbReference type="PANTHER" id="PTHR14421:SF3">
    <property type="entry name" value="SPERMATOGENESIS-ASSOCIATED PROTEIN 1"/>
    <property type="match status" value="1"/>
</dbReference>
<comment type="caution">
    <text evidence="4">The sequence shown here is derived from an EMBL/GenBank/DDBJ whole genome shotgun (WGS) entry which is preliminary data.</text>
</comment>
<sequence>MSLNPSRPSSSEALQPELYLLPIMDHLGNIYSASAAVSLDEQQTNNGVAEPDGIIHRPRSVTLSKEEPGTDPSVLENALKELLDKNQEEAGGKATPNENQFGNNQNGNPELPGSQEDSDNDYFSDSKSQFLWKNEDDRANIIRREDNPLGKTEYIPLPDLIDFPSLPCQPALSPGITDIPLSQTESKYDDTISTDDSMRIRKELMKKAERLLEQGKLKRYHACGGWKKKCSETKKVTASLEEVLTKLREDVELHYKKLLMQLKAREIKMRPKNLANITDSKNYLIIQITEVQHAIDQLKRKLDTDKMKLIIEIKMRKQAISDLRTLKAELAQKKLNTTFQSQLGRKQQLRN</sequence>
<feature type="region of interest" description="Disordered" evidence="2">
    <location>
        <begin position="88"/>
        <end position="125"/>
    </location>
</feature>
<dbReference type="Proteomes" id="UP000322234">
    <property type="component" value="Unassembled WGS sequence"/>
</dbReference>
<evidence type="ECO:0000313" key="5">
    <source>
        <dbReference type="Proteomes" id="UP000322234"/>
    </source>
</evidence>
<dbReference type="Pfam" id="PF15743">
    <property type="entry name" value="SPATA1_C"/>
    <property type="match status" value="1"/>
</dbReference>
<keyword evidence="5" id="KW-1185">Reference proteome</keyword>
<dbReference type="EMBL" id="VBQZ03000030">
    <property type="protein sequence ID" value="MXQ86103.1"/>
    <property type="molecule type" value="Genomic_DNA"/>
</dbReference>
<dbReference type="AlphaFoldDB" id="A0A6B0RF99"/>
<feature type="domain" description="Spermatogenesis-associated protein 1 C-terminal" evidence="3">
    <location>
        <begin position="199"/>
        <end position="334"/>
    </location>
</feature>
<keyword evidence="1" id="KW-0175">Coiled coil</keyword>
<dbReference type="InterPro" id="IPR039062">
    <property type="entry name" value="SPAT1"/>
</dbReference>
<evidence type="ECO:0000256" key="2">
    <source>
        <dbReference type="SAM" id="MobiDB-lite"/>
    </source>
</evidence>